<accession>A0AAV1X360</accession>
<proteinExistence type="predicted"/>
<dbReference type="EMBL" id="CAXHTB010000011">
    <property type="protein sequence ID" value="CAL0315659.1"/>
    <property type="molecule type" value="Genomic_DNA"/>
</dbReference>
<dbReference type="Proteomes" id="UP001497480">
    <property type="component" value="Unassembled WGS sequence"/>
</dbReference>
<evidence type="ECO:0000313" key="4">
    <source>
        <dbReference type="Proteomes" id="UP001497480"/>
    </source>
</evidence>
<dbReference type="AlphaFoldDB" id="A0AAV1X360"/>
<feature type="region of interest" description="Disordered" evidence="1">
    <location>
        <begin position="23"/>
        <end position="53"/>
    </location>
</feature>
<feature type="chain" id="PRO_5043954152" evidence="2">
    <location>
        <begin position="24"/>
        <end position="53"/>
    </location>
</feature>
<gene>
    <name evidence="3" type="ORF">LLUT_LOCUS16719</name>
</gene>
<reference evidence="3 4" key="1">
    <citation type="submission" date="2024-03" db="EMBL/GenBank/DDBJ databases">
        <authorList>
            <person name="Martinez-Hernandez J."/>
        </authorList>
    </citation>
    <scope>NUCLEOTIDE SEQUENCE [LARGE SCALE GENOMIC DNA]</scope>
</reference>
<keyword evidence="4" id="KW-1185">Reference proteome</keyword>
<sequence length="53" mass="5796">MKLLLFLQCLLCLVLLLIHPSIAPRVEPPPSGRDADMRIKPPPAKIGDPGTRP</sequence>
<name>A0AAV1X360_LUPLU</name>
<protein>
    <submittedName>
        <fullName evidence="3">Uncharacterized protein</fullName>
    </submittedName>
</protein>
<organism evidence="3 4">
    <name type="scientific">Lupinus luteus</name>
    <name type="common">European yellow lupine</name>
    <dbReference type="NCBI Taxonomy" id="3873"/>
    <lineage>
        <taxon>Eukaryota</taxon>
        <taxon>Viridiplantae</taxon>
        <taxon>Streptophyta</taxon>
        <taxon>Embryophyta</taxon>
        <taxon>Tracheophyta</taxon>
        <taxon>Spermatophyta</taxon>
        <taxon>Magnoliopsida</taxon>
        <taxon>eudicotyledons</taxon>
        <taxon>Gunneridae</taxon>
        <taxon>Pentapetalae</taxon>
        <taxon>rosids</taxon>
        <taxon>fabids</taxon>
        <taxon>Fabales</taxon>
        <taxon>Fabaceae</taxon>
        <taxon>Papilionoideae</taxon>
        <taxon>50 kb inversion clade</taxon>
        <taxon>genistoids sensu lato</taxon>
        <taxon>core genistoids</taxon>
        <taxon>Genisteae</taxon>
        <taxon>Lupinus</taxon>
    </lineage>
</organism>
<comment type="caution">
    <text evidence="3">The sequence shown here is derived from an EMBL/GenBank/DDBJ whole genome shotgun (WGS) entry which is preliminary data.</text>
</comment>
<feature type="signal peptide" evidence="2">
    <location>
        <begin position="1"/>
        <end position="23"/>
    </location>
</feature>
<keyword evidence="2" id="KW-0732">Signal</keyword>
<evidence type="ECO:0000256" key="2">
    <source>
        <dbReference type="SAM" id="SignalP"/>
    </source>
</evidence>
<evidence type="ECO:0000313" key="3">
    <source>
        <dbReference type="EMBL" id="CAL0315659.1"/>
    </source>
</evidence>
<evidence type="ECO:0000256" key="1">
    <source>
        <dbReference type="SAM" id="MobiDB-lite"/>
    </source>
</evidence>